<proteinExistence type="predicted"/>
<reference evidence="1" key="1">
    <citation type="journal article" date="2020" name="J. ISSAAS">
        <title>Lactobacilli and other gastrointestinal microbiota of Peromyscus leucopus, reservoir host for agents of Lyme disease and other zoonoses in North America.</title>
        <authorList>
            <person name="Milovic A."/>
            <person name="Bassam K."/>
            <person name="Shao H."/>
            <person name="Chatzistamou I."/>
            <person name="Tufts D.M."/>
            <person name="Diuk-Wasser M."/>
            <person name="Barbour A.G."/>
        </authorList>
    </citation>
    <scope>NUCLEOTIDE SEQUENCE</scope>
    <source>
        <strain evidence="1">LL30</strain>
    </source>
</reference>
<dbReference type="Gene3D" id="1.10.10.10">
    <property type="entry name" value="Winged helix-like DNA-binding domain superfamily/Winged helix DNA-binding domain"/>
    <property type="match status" value="1"/>
</dbReference>
<protein>
    <submittedName>
        <fullName evidence="1">Uncharacterized protein</fullName>
    </submittedName>
</protein>
<gene>
    <name evidence="1" type="ORF">Elusimicrob1349_0540</name>
</gene>
<sequence length="83" mass="9041">MNPLQENIQTAVTRIAEYLAQQGKATSWQLKVTLRLSASVLYLALGALYQQGKISLEADGINYHVTWTAAVQNAQPAPEQAAN</sequence>
<accession>A0A650ENY5</accession>
<organism evidence="1">
    <name type="scientific">uncultured Elusimicrobia bacterium</name>
    <dbReference type="NCBI Taxonomy" id="699876"/>
    <lineage>
        <taxon>Bacteria</taxon>
        <taxon>Pseudomonadati</taxon>
        <taxon>Elusimicrobiota</taxon>
        <taxon>Elusimicrobia</taxon>
        <taxon>environmental samples</taxon>
    </lineage>
</organism>
<evidence type="ECO:0000313" key="1">
    <source>
        <dbReference type="EMBL" id="QGT50584.1"/>
    </source>
</evidence>
<dbReference type="AlphaFoldDB" id="A0A650ENY5"/>
<dbReference type="EMBL" id="MN577571">
    <property type="protein sequence ID" value="QGT50584.1"/>
    <property type="molecule type" value="Genomic_DNA"/>
</dbReference>
<name>A0A650ENY5_9BACT</name>
<dbReference type="InterPro" id="IPR036388">
    <property type="entry name" value="WH-like_DNA-bd_sf"/>
</dbReference>